<proteinExistence type="inferred from homology"/>
<evidence type="ECO:0000256" key="1">
    <source>
        <dbReference type="ARBA" id="ARBA00007825"/>
    </source>
</evidence>
<dbReference type="RefSeq" id="WP_344081984.1">
    <property type="nucleotide sequence ID" value="NZ_BAAALS010000013.1"/>
</dbReference>
<reference evidence="6" key="1">
    <citation type="journal article" date="2019" name="Int. J. Syst. Evol. Microbiol.">
        <title>The Global Catalogue of Microorganisms (GCM) 10K type strain sequencing project: providing services to taxonomists for standard genome sequencing and annotation.</title>
        <authorList>
            <consortium name="The Broad Institute Genomics Platform"/>
            <consortium name="The Broad Institute Genome Sequencing Center for Infectious Disease"/>
            <person name="Wu L."/>
            <person name="Ma J."/>
        </authorList>
    </citation>
    <scope>NUCLEOTIDE SEQUENCE [LARGE SCALE GENOMIC DNA]</scope>
    <source>
        <strain evidence="6">JCM 13249</strain>
    </source>
</reference>
<dbReference type="Pfam" id="PF00775">
    <property type="entry name" value="Dioxygenase_C"/>
    <property type="match status" value="1"/>
</dbReference>
<dbReference type="Gene3D" id="2.60.130.10">
    <property type="entry name" value="Aromatic compound dioxygenase"/>
    <property type="match status" value="1"/>
</dbReference>
<evidence type="ECO:0000313" key="6">
    <source>
        <dbReference type="Proteomes" id="UP001500655"/>
    </source>
</evidence>
<organism evidence="5 6">
    <name type="scientific">Luedemannella helvata</name>
    <dbReference type="NCBI Taxonomy" id="349315"/>
    <lineage>
        <taxon>Bacteria</taxon>
        <taxon>Bacillati</taxon>
        <taxon>Actinomycetota</taxon>
        <taxon>Actinomycetes</taxon>
        <taxon>Micromonosporales</taxon>
        <taxon>Micromonosporaceae</taxon>
        <taxon>Luedemannella</taxon>
    </lineage>
</organism>
<keyword evidence="6" id="KW-1185">Reference proteome</keyword>
<feature type="domain" description="Intradiol ring-cleavage dioxygenases" evidence="4">
    <location>
        <begin position="36"/>
        <end position="176"/>
    </location>
</feature>
<keyword evidence="3" id="KW-0560">Oxidoreductase</keyword>
<keyword evidence="2" id="KW-0223">Dioxygenase</keyword>
<dbReference type="CDD" id="cd03463">
    <property type="entry name" value="3_4-PCD_alpha"/>
    <property type="match status" value="1"/>
</dbReference>
<protein>
    <submittedName>
        <fullName evidence="5">Protocatechuate 3,4-dioxygenase subunit alpha</fullName>
    </submittedName>
</protein>
<name>A0ABP4WPS3_9ACTN</name>
<dbReference type="PANTHER" id="PTHR33711">
    <property type="entry name" value="DIOXYGENASE, PUTATIVE (AFU_ORTHOLOGUE AFUA_2G02910)-RELATED"/>
    <property type="match status" value="1"/>
</dbReference>
<accession>A0ABP4WPS3</accession>
<dbReference type="InterPro" id="IPR000627">
    <property type="entry name" value="Intradiol_dOase_C"/>
</dbReference>
<dbReference type="InterPro" id="IPR050770">
    <property type="entry name" value="Intradiol_RC_Dioxygenase"/>
</dbReference>
<comment type="similarity">
    <text evidence="1">Belongs to the intradiol ring-cleavage dioxygenase family.</text>
</comment>
<evidence type="ECO:0000256" key="3">
    <source>
        <dbReference type="ARBA" id="ARBA00023002"/>
    </source>
</evidence>
<dbReference type="InterPro" id="IPR012786">
    <property type="entry name" value="Protocat_dOase_a"/>
</dbReference>
<evidence type="ECO:0000259" key="4">
    <source>
        <dbReference type="Pfam" id="PF00775"/>
    </source>
</evidence>
<evidence type="ECO:0000313" key="5">
    <source>
        <dbReference type="EMBL" id="GAA1757176.1"/>
    </source>
</evidence>
<sequence length="185" mass="19501">MTDRAFTPSQTVGPFLHIGLRWVDGPDVVAEGTPGAIVISGQVFDGAGEPVTDALVETWQADPDGGFAHPDDPRGGAAYGGFRGFGRCETSADGGFAIRTLKPGRLPAPGGATEAPHVNVSVFARGLLDRVVTRVYFADEDNAADPVLSTVEPGRRDTLVARPVDGGYRFDIRLQGDGETVFFDV</sequence>
<comment type="caution">
    <text evidence="5">The sequence shown here is derived from an EMBL/GenBank/DDBJ whole genome shotgun (WGS) entry which is preliminary data.</text>
</comment>
<dbReference type="EMBL" id="BAAALS010000013">
    <property type="protein sequence ID" value="GAA1757176.1"/>
    <property type="molecule type" value="Genomic_DNA"/>
</dbReference>
<dbReference type="Proteomes" id="UP001500655">
    <property type="component" value="Unassembled WGS sequence"/>
</dbReference>
<gene>
    <name evidence="5" type="primary">pcaG</name>
    <name evidence="5" type="ORF">GCM10009681_30500</name>
</gene>
<dbReference type="SUPFAM" id="SSF49482">
    <property type="entry name" value="Aromatic compound dioxygenase"/>
    <property type="match status" value="1"/>
</dbReference>
<dbReference type="PANTHER" id="PTHR33711:SF9">
    <property type="entry name" value="PROTOCATECHUATE 3,4-DIOXYGENASE ALPHA CHAIN"/>
    <property type="match status" value="1"/>
</dbReference>
<dbReference type="NCBIfam" id="TIGR02423">
    <property type="entry name" value="protocat_alph"/>
    <property type="match status" value="1"/>
</dbReference>
<dbReference type="InterPro" id="IPR015889">
    <property type="entry name" value="Intradiol_dOase_core"/>
</dbReference>
<evidence type="ECO:0000256" key="2">
    <source>
        <dbReference type="ARBA" id="ARBA00022964"/>
    </source>
</evidence>